<evidence type="ECO:0000313" key="5">
    <source>
        <dbReference type="Proteomes" id="UP001262410"/>
    </source>
</evidence>
<evidence type="ECO:0000256" key="2">
    <source>
        <dbReference type="ARBA" id="ARBA00008520"/>
    </source>
</evidence>
<keyword evidence="5" id="KW-1185">Reference proteome</keyword>
<gene>
    <name evidence="4" type="ORF">E9232_006405</name>
</gene>
<dbReference type="Pfam" id="PF01547">
    <property type="entry name" value="SBP_bac_1"/>
    <property type="match status" value="1"/>
</dbReference>
<comment type="similarity">
    <text evidence="2">Belongs to the bacterial solute-binding protein 1 family.</text>
</comment>
<dbReference type="Gene3D" id="3.40.190.10">
    <property type="entry name" value="Periplasmic binding protein-like II"/>
    <property type="match status" value="2"/>
</dbReference>
<proteinExistence type="inferred from homology"/>
<sequence>MTAHRLGLLAIGLAATLSWGAPARAADLSIVCRCIDGGVNAELARWIKGWVIPEYAKTSAGAGDTVTLKQFGGTDEQLTQQLALDFSTGAGADISSFDGFLIPSFVEGGLLKPLDEIAGSEVDSWDGWPHISAGAQALMSYQGKRFGLAEGTDVRVIFYRRDLFAKAGLKADGWQPASWDELLATARALKKAAPDSFPLQINAGVSMGEATTMQGYYPLLLGAGEALQDKDGKWITASPAILAALKLYKTIYVDEQLGDQRAQLLADGRNRSFANFRDGKTAMLVEGDWFYRSVTAPGSEFAVADRDHTMGWAKIPAEGAGRGLDGRDFVTISGGTGFVLNPNTANPKQAWALLSFMNSQKALTAYQGFEERIRIRDDVPVPNSAFLQQTAKALMPITTARPNDPNYDKVSAEAQRMTEAVVSGNATPEEAMARYGVAVKKIVGDANTVSKS</sequence>
<reference evidence="4 5" key="1">
    <citation type="submission" date="2023-07" db="EMBL/GenBank/DDBJ databases">
        <title>Sorghum-associated microbial communities from plants grown in Nebraska, USA.</title>
        <authorList>
            <person name="Schachtman D."/>
        </authorList>
    </citation>
    <scope>NUCLEOTIDE SEQUENCE [LARGE SCALE GENOMIC DNA]</scope>
    <source>
        <strain evidence="4 5">584</strain>
    </source>
</reference>
<keyword evidence="4" id="KW-0813">Transport</keyword>
<organism evidence="4 5">
    <name type="scientific">Inquilinus ginsengisoli</name>
    <dbReference type="NCBI Taxonomy" id="363840"/>
    <lineage>
        <taxon>Bacteria</taxon>
        <taxon>Pseudomonadati</taxon>
        <taxon>Pseudomonadota</taxon>
        <taxon>Alphaproteobacteria</taxon>
        <taxon>Rhodospirillales</taxon>
        <taxon>Rhodospirillaceae</taxon>
        <taxon>Inquilinus</taxon>
    </lineage>
</organism>
<comment type="subcellular location">
    <subcellularLocation>
        <location evidence="1">Periplasm</location>
    </subcellularLocation>
</comment>
<dbReference type="PANTHER" id="PTHR43649">
    <property type="entry name" value="ARABINOSE-BINDING PROTEIN-RELATED"/>
    <property type="match status" value="1"/>
</dbReference>
<evidence type="ECO:0000313" key="4">
    <source>
        <dbReference type="EMBL" id="MDR6293852.1"/>
    </source>
</evidence>
<feature type="chain" id="PRO_5045291402" evidence="3">
    <location>
        <begin position="26"/>
        <end position="452"/>
    </location>
</feature>
<protein>
    <submittedName>
        <fullName evidence="4">Multiple sugar transport system substrate-binding protein</fullName>
    </submittedName>
</protein>
<evidence type="ECO:0000256" key="1">
    <source>
        <dbReference type="ARBA" id="ARBA00004418"/>
    </source>
</evidence>
<dbReference type="SUPFAM" id="SSF53850">
    <property type="entry name" value="Periplasmic binding protein-like II"/>
    <property type="match status" value="1"/>
</dbReference>
<dbReference type="InterPro" id="IPR050490">
    <property type="entry name" value="Bact_solute-bd_prot1"/>
</dbReference>
<keyword evidence="4" id="KW-0762">Sugar transport</keyword>
<keyword evidence="3" id="KW-0732">Signal</keyword>
<dbReference type="Proteomes" id="UP001262410">
    <property type="component" value="Unassembled WGS sequence"/>
</dbReference>
<evidence type="ECO:0000256" key="3">
    <source>
        <dbReference type="SAM" id="SignalP"/>
    </source>
</evidence>
<dbReference type="RefSeq" id="WP_309801166.1">
    <property type="nucleotide sequence ID" value="NZ_JAVDPW010000014.1"/>
</dbReference>
<dbReference type="PANTHER" id="PTHR43649:SF12">
    <property type="entry name" value="DIACETYLCHITOBIOSE BINDING PROTEIN DASA"/>
    <property type="match status" value="1"/>
</dbReference>
<accession>A0ABU1JYZ2</accession>
<name>A0ABU1JYZ2_9PROT</name>
<comment type="caution">
    <text evidence="4">The sequence shown here is derived from an EMBL/GenBank/DDBJ whole genome shotgun (WGS) entry which is preliminary data.</text>
</comment>
<dbReference type="EMBL" id="JAVDPW010000014">
    <property type="protein sequence ID" value="MDR6293852.1"/>
    <property type="molecule type" value="Genomic_DNA"/>
</dbReference>
<dbReference type="InterPro" id="IPR006059">
    <property type="entry name" value="SBP"/>
</dbReference>
<feature type="signal peptide" evidence="3">
    <location>
        <begin position="1"/>
        <end position="25"/>
    </location>
</feature>